<dbReference type="AlphaFoldDB" id="A0A452GKF4"/>
<sequence>KHEFRNVPAIHYIDHSFEVTRIDSCRPGFGKNDDTHNDCASCCGNYRKINSTATSPADRIKPSPKKDSSIVGKSFTDESAV</sequence>
<proteinExistence type="predicted"/>
<dbReference type="PANTHER" id="PTHR15443:SF4">
    <property type="entry name" value="ZONA PELLUCIDA-BINDING PROTEIN 2"/>
    <property type="match status" value="1"/>
</dbReference>
<feature type="region of interest" description="Disordered" evidence="1">
    <location>
        <begin position="53"/>
        <end position="81"/>
    </location>
</feature>
<dbReference type="GO" id="GO:0007339">
    <property type="term" value="P:binding of sperm to zona pellucida"/>
    <property type="evidence" value="ECO:0007669"/>
    <property type="project" value="InterPro"/>
</dbReference>
<evidence type="ECO:0000313" key="4">
    <source>
        <dbReference type="Proteomes" id="UP000291020"/>
    </source>
</evidence>
<evidence type="ECO:0000313" key="3">
    <source>
        <dbReference type="Ensembl" id="ENSGAGP00000002234.1"/>
    </source>
</evidence>
<feature type="domain" description="Zona-pellucida-binding protein 1/2 C-terminal" evidence="2">
    <location>
        <begin position="25"/>
        <end position="43"/>
    </location>
</feature>
<dbReference type="GO" id="GO:0001669">
    <property type="term" value="C:acrosomal vesicle"/>
    <property type="evidence" value="ECO:0007669"/>
    <property type="project" value="TreeGrafter"/>
</dbReference>
<accession>A0A452GKF4</accession>
<dbReference type="Proteomes" id="UP000291020">
    <property type="component" value="Unassembled WGS sequence"/>
</dbReference>
<feature type="compositionally biased region" description="Basic and acidic residues" evidence="1">
    <location>
        <begin position="58"/>
        <end position="68"/>
    </location>
</feature>
<dbReference type="Ensembl" id="ENSGAGT00000002557.1">
    <property type="protein sequence ID" value="ENSGAGP00000002234.1"/>
    <property type="gene ID" value="ENSGAGG00000001820.1"/>
</dbReference>
<dbReference type="InterPro" id="IPR048805">
    <property type="entry name" value="ZPBP1/2_C"/>
</dbReference>
<reference evidence="4" key="1">
    <citation type="journal article" date="2017" name="PLoS ONE">
        <title>The Agassiz's desert tortoise genome provides a resource for the conservation of a threatened species.</title>
        <authorList>
            <person name="Tollis M."/>
            <person name="DeNardo D.F."/>
            <person name="Cornelius J.A."/>
            <person name="Dolby G.A."/>
            <person name="Edwards T."/>
            <person name="Henen B.T."/>
            <person name="Karl A.E."/>
            <person name="Murphy R.W."/>
            <person name="Kusumi K."/>
        </authorList>
    </citation>
    <scope>NUCLEOTIDE SEQUENCE [LARGE SCALE GENOMIC DNA]</scope>
</reference>
<dbReference type="GO" id="GO:0005576">
    <property type="term" value="C:extracellular region"/>
    <property type="evidence" value="ECO:0007669"/>
    <property type="project" value="InterPro"/>
</dbReference>
<dbReference type="GO" id="GO:0001675">
    <property type="term" value="P:acrosome assembly"/>
    <property type="evidence" value="ECO:0007669"/>
    <property type="project" value="TreeGrafter"/>
</dbReference>
<protein>
    <recommendedName>
        <fullName evidence="2">Zona-pellucida-binding protein 1/2 C-terminal domain-containing protein</fullName>
    </recommendedName>
</protein>
<dbReference type="STRING" id="38772.ENSGAGP00000002234"/>
<name>A0A452GKF4_9SAUR</name>
<dbReference type="Pfam" id="PF20626">
    <property type="entry name" value="EGF_Sp38_C"/>
    <property type="match status" value="1"/>
</dbReference>
<evidence type="ECO:0000256" key="1">
    <source>
        <dbReference type="SAM" id="MobiDB-lite"/>
    </source>
</evidence>
<organism evidence="3 4">
    <name type="scientific">Gopherus agassizii</name>
    <name type="common">Agassiz's desert tortoise</name>
    <dbReference type="NCBI Taxonomy" id="38772"/>
    <lineage>
        <taxon>Eukaryota</taxon>
        <taxon>Metazoa</taxon>
        <taxon>Chordata</taxon>
        <taxon>Craniata</taxon>
        <taxon>Vertebrata</taxon>
        <taxon>Euteleostomi</taxon>
        <taxon>Archelosauria</taxon>
        <taxon>Testudinata</taxon>
        <taxon>Testudines</taxon>
        <taxon>Cryptodira</taxon>
        <taxon>Durocryptodira</taxon>
        <taxon>Testudinoidea</taxon>
        <taxon>Testudinidae</taxon>
        <taxon>Gopherus</taxon>
    </lineage>
</organism>
<dbReference type="InterPro" id="IPR010857">
    <property type="entry name" value="Sp38-bd"/>
</dbReference>
<reference evidence="3" key="2">
    <citation type="submission" date="2025-08" db="UniProtKB">
        <authorList>
            <consortium name="Ensembl"/>
        </authorList>
    </citation>
    <scope>IDENTIFICATION</scope>
</reference>
<dbReference type="GO" id="GO:0002199">
    <property type="term" value="C:zona pellucida receptor complex"/>
    <property type="evidence" value="ECO:0007669"/>
    <property type="project" value="TreeGrafter"/>
</dbReference>
<evidence type="ECO:0000259" key="2">
    <source>
        <dbReference type="Pfam" id="PF20626"/>
    </source>
</evidence>
<keyword evidence="4" id="KW-1185">Reference proteome</keyword>
<reference evidence="3" key="3">
    <citation type="submission" date="2025-09" db="UniProtKB">
        <authorList>
            <consortium name="Ensembl"/>
        </authorList>
    </citation>
    <scope>IDENTIFICATION</scope>
</reference>
<dbReference type="PANTHER" id="PTHR15443">
    <property type="entry name" value="ZONA PELLUCIDA BINDING PROTEIN SP38"/>
    <property type="match status" value="1"/>
</dbReference>